<dbReference type="CDD" id="cd13999">
    <property type="entry name" value="STKc_MAP3K-like"/>
    <property type="match status" value="1"/>
</dbReference>
<evidence type="ECO:0000256" key="1">
    <source>
        <dbReference type="SAM" id="Phobius"/>
    </source>
</evidence>
<dbReference type="AlphaFoldDB" id="A0A1V9Z3V7"/>
<dbReference type="GO" id="GO:0004674">
    <property type="term" value="F:protein serine/threonine kinase activity"/>
    <property type="evidence" value="ECO:0007669"/>
    <property type="project" value="TreeGrafter"/>
</dbReference>
<dbReference type="PROSITE" id="PS00108">
    <property type="entry name" value="PROTEIN_KINASE_ST"/>
    <property type="match status" value="1"/>
</dbReference>
<dbReference type="InterPro" id="IPR008271">
    <property type="entry name" value="Ser/Thr_kinase_AS"/>
</dbReference>
<dbReference type="EMBL" id="JNBR01000455">
    <property type="protein sequence ID" value="OQR92520.1"/>
    <property type="molecule type" value="Genomic_DNA"/>
</dbReference>
<proteinExistence type="predicted"/>
<dbReference type="SMART" id="SM00220">
    <property type="entry name" value="S_TKc"/>
    <property type="match status" value="1"/>
</dbReference>
<keyword evidence="1" id="KW-0472">Membrane</keyword>
<protein>
    <submittedName>
        <fullName evidence="3">Protein kinase</fullName>
    </submittedName>
</protein>
<dbReference type="PROSITE" id="PS50011">
    <property type="entry name" value="PROTEIN_KINASE_DOM"/>
    <property type="match status" value="1"/>
</dbReference>
<evidence type="ECO:0000259" key="2">
    <source>
        <dbReference type="PROSITE" id="PS50011"/>
    </source>
</evidence>
<keyword evidence="1" id="KW-0812">Transmembrane</keyword>
<dbReference type="SUPFAM" id="SSF52075">
    <property type="entry name" value="Outer arm dynein light chain 1"/>
    <property type="match status" value="1"/>
</dbReference>
<feature type="domain" description="Protein kinase" evidence="2">
    <location>
        <begin position="361"/>
        <end position="627"/>
    </location>
</feature>
<dbReference type="InterPro" id="IPR011009">
    <property type="entry name" value="Kinase-like_dom_sf"/>
</dbReference>
<dbReference type="Pfam" id="PF07714">
    <property type="entry name" value="PK_Tyr_Ser-Thr"/>
    <property type="match status" value="1"/>
</dbReference>
<evidence type="ECO:0000313" key="3">
    <source>
        <dbReference type="EMBL" id="OQR92520.1"/>
    </source>
</evidence>
<dbReference type="Gene3D" id="1.10.510.10">
    <property type="entry name" value="Transferase(Phosphotransferase) domain 1"/>
    <property type="match status" value="1"/>
</dbReference>
<keyword evidence="1" id="KW-1133">Transmembrane helix</keyword>
<dbReference type="STRING" id="1202772.A0A1V9Z3V7"/>
<comment type="caution">
    <text evidence="3">The sequence shown here is derived from an EMBL/GenBank/DDBJ whole genome shotgun (WGS) entry which is preliminary data.</text>
</comment>
<name>A0A1V9Z3V7_ACHHY</name>
<keyword evidence="4" id="KW-1185">Reference proteome</keyword>
<dbReference type="Proteomes" id="UP000243579">
    <property type="component" value="Unassembled WGS sequence"/>
</dbReference>
<dbReference type="PANTHER" id="PTHR44329">
    <property type="entry name" value="SERINE/THREONINE-PROTEIN KINASE TNNI3K-RELATED"/>
    <property type="match status" value="1"/>
</dbReference>
<accession>A0A1V9Z3V7</accession>
<feature type="transmembrane region" description="Helical" evidence="1">
    <location>
        <begin position="272"/>
        <end position="292"/>
    </location>
</feature>
<dbReference type="SUPFAM" id="SSF56112">
    <property type="entry name" value="Protein kinase-like (PK-like)"/>
    <property type="match status" value="1"/>
</dbReference>
<dbReference type="GO" id="GO:0005524">
    <property type="term" value="F:ATP binding"/>
    <property type="evidence" value="ECO:0007669"/>
    <property type="project" value="InterPro"/>
</dbReference>
<dbReference type="InterPro" id="IPR051681">
    <property type="entry name" value="Ser/Thr_Kinases-Pseudokinases"/>
</dbReference>
<dbReference type="Gene3D" id="3.80.10.10">
    <property type="entry name" value="Ribonuclease Inhibitor"/>
    <property type="match status" value="1"/>
</dbReference>
<dbReference type="InterPro" id="IPR000719">
    <property type="entry name" value="Prot_kinase_dom"/>
</dbReference>
<sequence>MAATLTTTCANTTAVACIVYGPNNETSLNVDSLGALNVYEPVTQLRDLPPSVTSMYIASNSLATISPNFSSGSTSLAKLSLRFNKLDASLNTVHWPSSLTSLDLTGNRMAVVNASFVVPAKLRTLALNSNAITIVKRWTIPSTLQSLSVPRSLYNNAIVTFDIDSATFAALAQVQVFSDTPIRATNCAGDLKTFLGAVDANVNGGLPLKHTACVYGTLGAPQPSLTCFSRRCGCEPDGWIGLKRPSQCLRSPYGADSLQRSHALESTTSLTGVYVGIAVAVIVVGGAVLWYCRRQRRAAAATDAPYGGTSTPSARSATKGTATVSAFEPLSRLQNDTSFAYAYDIRNDAELAASRIPKRELLDKRVCGCGGFAIVYEAQLQDRAVAVKELQASHTAHIQAFMHEIKTFSTLDHPNVVAFVGVSWTTLHDLALVTEFLPRGDLRDLLASDLGPQQLSWTTPATTIPTTKLQIAVHVVDALTYLHSFEPKLLHRDLKSRNVLLAADWTAKLTDFGISREMADATMTSEAGTTAWMAPEVLTNQGRYNEKADVYSFGVVLSELDTWKVPYADASRTAVQTALLVSTGKLQPDFRSDCPPVIHDLAIQCLAMDPSARPTAAQTAYALRMYLREASPK</sequence>
<keyword evidence="3" id="KW-0808">Transferase</keyword>
<dbReference type="PANTHER" id="PTHR44329:SF214">
    <property type="entry name" value="PROTEIN KINASE DOMAIN-CONTAINING PROTEIN"/>
    <property type="match status" value="1"/>
</dbReference>
<dbReference type="InterPro" id="IPR001245">
    <property type="entry name" value="Ser-Thr/Tyr_kinase_cat_dom"/>
</dbReference>
<dbReference type="PRINTS" id="PR00109">
    <property type="entry name" value="TYRKINASE"/>
</dbReference>
<reference evidence="3 4" key="1">
    <citation type="journal article" date="2014" name="Genome Biol. Evol.">
        <title>The secreted proteins of Achlya hypogyna and Thraustotheca clavata identify the ancestral oomycete secretome and reveal gene acquisitions by horizontal gene transfer.</title>
        <authorList>
            <person name="Misner I."/>
            <person name="Blouin N."/>
            <person name="Leonard G."/>
            <person name="Richards T.A."/>
            <person name="Lane C.E."/>
        </authorList>
    </citation>
    <scope>NUCLEOTIDE SEQUENCE [LARGE SCALE GENOMIC DNA]</scope>
    <source>
        <strain evidence="3 4">ATCC 48635</strain>
    </source>
</reference>
<organism evidence="3 4">
    <name type="scientific">Achlya hypogyna</name>
    <name type="common">Oomycete</name>
    <name type="synonym">Protoachlya hypogyna</name>
    <dbReference type="NCBI Taxonomy" id="1202772"/>
    <lineage>
        <taxon>Eukaryota</taxon>
        <taxon>Sar</taxon>
        <taxon>Stramenopiles</taxon>
        <taxon>Oomycota</taxon>
        <taxon>Saprolegniomycetes</taxon>
        <taxon>Saprolegniales</taxon>
        <taxon>Achlyaceae</taxon>
        <taxon>Achlya</taxon>
    </lineage>
</organism>
<evidence type="ECO:0000313" key="4">
    <source>
        <dbReference type="Proteomes" id="UP000243579"/>
    </source>
</evidence>
<dbReference type="OrthoDB" id="4062651at2759"/>
<dbReference type="InterPro" id="IPR032675">
    <property type="entry name" value="LRR_dom_sf"/>
</dbReference>
<gene>
    <name evidence="3" type="ORF">ACHHYP_03593</name>
</gene>
<keyword evidence="3" id="KW-0418">Kinase</keyword>